<protein>
    <submittedName>
        <fullName evidence="1">Uncharacterized protein</fullName>
    </submittedName>
</protein>
<reference evidence="1" key="1">
    <citation type="submission" date="2013-12" db="EMBL/GenBank/DDBJ databases">
        <authorList>
            <person name="Omoto C.K."/>
            <person name="Sibley D."/>
            <person name="Venepally P."/>
            <person name="Hadjithomas M."/>
            <person name="Karamycheva S."/>
            <person name="Brunk B."/>
            <person name="Roos D."/>
            <person name="Caler E."/>
            <person name="Lorenzi H."/>
        </authorList>
    </citation>
    <scope>NUCLEOTIDE SEQUENCE</scope>
</reference>
<evidence type="ECO:0000313" key="2">
    <source>
        <dbReference type="Proteomes" id="UP000019763"/>
    </source>
</evidence>
<organism evidence="1 2">
    <name type="scientific">Gregarina niphandrodes</name>
    <name type="common">Septate eugregarine</name>
    <dbReference type="NCBI Taxonomy" id="110365"/>
    <lineage>
        <taxon>Eukaryota</taxon>
        <taxon>Sar</taxon>
        <taxon>Alveolata</taxon>
        <taxon>Apicomplexa</taxon>
        <taxon>Conoidasida</taxon>
        <taxon>Gregarinasina</taxon>
        <taxon>Eugregarinorida</taxon>
        <taxon>Gregarinidae</taxon>
        <taxon>Gregarina</taxon>
    </lineage>
</organism>
<sequence>MPRSQQDGPLLASATEALQGALWNVIKAQGLGDLQWISDAVFKKNWRNEREAEERAWPGGGRQTGEANVRRALRNLRRTRFTPRAELPTALVARFSEVDANQLDEAQLNSLTVVRRSTLLLSLYACLWSSPRSDTYTHTRSDARVEISEASDETSTQTGRIVWTQALNLLSWAAEADAGLDADGIFQECLALIIDVEKRVYAISACRGASETFHDKESHSAISNRILT</sequence>
<dbReference type="RefSeq" id="XP_011130669.1">
    <property type="nucleotide sequence ID" value="XM_011132367.1"/>
</dbReference>
<dbReference type="VEuPathDB" id="CryptoDB:GNI_086550"/>
<dbReference type="EMBL" id="AFNH02000651">
    <property type="protein sequence ID" value="EZG63629.1"/>
    <property type="molecule type" value="Genomic_DNA"/>
</dbReference>
<gene>
    <name evidence="1" type="ORF">GNI_086550</name>
</gene>
<keyword evidence="2" id="KW-1185">Reference proteome</keyword>
<dbReference type="AlphaFoldDB" id="A0A023B605"/>
<evidence type="ECO:0000313" key="1">
    <source>
        <dbReference type="EMBL" id="EZG63629.1"/>
    </source>
</evidence>
<name>A0A023B605_GRENI</name>
<comment type="caution">
    <text evidence="1">The sequence shown here is derived from an EMBL/GenBank/DDBJ whole genome shotgun (WGS) entry which is preliminary data.</text>
</comment>
<accession>A0A023B605</accession>
<dbReference type="GeneID" id="22913081"/>
<dbReference type="Proteomes" id="UP000019763">
    <property type="component" value="Unassembled WGS sequence"/>
</dbReference>
<proteinExistence type="predicted"/>